<sequence>MNQDFYYNDRALKTLAALTAGGRFPHAVLLEGQEGCGKKTLALRLAAAILCEGEGEKPCGDCGPCHKVLSGNHPDVMVVGEEGGSRSFHIDAIRQVRLSAYVKPNEGKAKVYILCDAQNMTVQAQNALLKIIEEPPSYGVFLLTCDNRSKLLPTILSRVVTIPVATPTPEECLAVLPGLRPDHTEEEYQFAATLSEGSIGRALAALDDPGALGAERDAKQLLDLLFQGEEYPMLALLSRYEKDREGFLRLLQAAKDRVAGQLTGQYLAPGKSGQTRQITPLQGMRIVGIIEEAQQKAAQNVNLTLLTTQFCGRLKAALPRG</sequence>
<reference evidence="1" key="1">
    <citation type="submission" date="2019-11" db="EMBL/GenBank/DDBJ databases">
        <authorList>
            <person name="Feng L."/>
        </authorList>
    </citation>
    <scope>NUCLEOTIDE SEQUENCE</scope>
    <source>
        <strain evidence="1">AundefinedLFYP135</strain>
    </source>
</reference>
<dbReference type="Gene3D" id="3.40.50.300">
    <property type="entry name" value="P-loop containing nucleotide triphosphate hydrolases"/>
    <property type="match status" value="1"/>
</dbReference>
<name>A0A6N2URV4_9FIRM</name>
<dbReference type="GO" id="GO:0006261">
    <property type="term" value="P:DNA-templated DNA replication"/>
    <property type="evidence" value="ECO:0007669"/>
    <property type="project" value="TreeGrafter"/>
</dbReference>
<accession>A0A6N2URV4</accession>
<dbReference type="PANTHER" id="PTHR11669:SF8">
    <property type="entry name" value="DNA POLYMERASE III SUBUNIT DELTA"/>
    <property type="match status" value="1"/>
</dbReference>
<dbReference type="AlphaFoldDB" id="A0A6N2URV4"/>
<evidence type="ECO:0000313" key="1">
    <source>
        <dbReference type="EMBL" id="VYT21425.1"/>
    </source>
</evidence>
<dbReference type="InterPro" id="IPR050238">
    <property type="entry name" value="DNA_Rep/Repair_Clamp_Loader"/>
</dbReference>
<proteinExistence type="predicted"/>
<dbReference type="InterPro" id="IPR027417">
    <property type="entry name" value="P-loop_NTPase"/>
</dbReference>
<dbReference type="GO" id="GO:0003887">
    <property type="term" value="F:DNA-directed DNA polymerase activity"/>
    <property type="evidence" value="ECO:0007669"/>
    <property type="project" value="UniProtKB-EC"/>
</dbReference>
<dbReference type="PANTHER" id="PTHR11669">
    <property type="entry name" value="REPLICATION FACTOR C / DNA POLYMERASE III GAMMA-TAU SUBUNIT"/>
    <property type="match status" value="1"/>
</dbReference>
<dbReference type="SUPFAM" id="SSF52540">
    <property type="entry name" value="P-loop containing nucleoside triphosphate hydrolases"/>
    <property type="match status" value="1"/>
</dbReference>
<dbReference type="EC" id="2.7.7.7" evidence="1"/>
<dbReference type="EMBL" id="CACRSL010000004">
    <property type="protein sequence ID" value="VYT21425.1"/>
    <property type="molecule type" value="Genomic_DNA"/>
</dbReference>
<protein>
    <submittedName>
        <fullName evidence="1">DNA polymerase III subunit tau</fullName>
        <ecNumber evidence="1">2.7.7.7</ecNumber>
    </submittedName>
</protein>
<keyword evidence="1" id="KW-0548">Nucleotidyltransferase</keyword>
<organism evidence="1">
    <name type="scientific">uncultured Anaerotruncus sp</name>
    <dbReference type="NCBI Taxonomy" id="905011"/>
    <lineage>
        <taxon>Bacteria</taxon>
        <taxon>Bacillati</taxon>
        <taxon>Bacillota</taxon>
        <taxon>Clostridia</taxon>
        <taxon>Eubacteriales</taxon>
        <taxon>Oscillospiraceae</taxon>
        <taxon>Anaerotruncus</taxon>
        <taxon>environmental samples</taxon>
    </lineage>
</organism>
<dbReference type="Pfam" id="PF13177">
    <property type="entry name" value="DNA_pol3_delta2"/>
    <property type="match status" value="1"/>
</dbReference>
<gene>
    <name evidence="1" type="primary">dnaX_2</name>
    <name evidence="1" type="ORF">AULFYP135_02075</name>
</gene>
<keyword evidence="1" id="KW-0808">Transferase</keyword>